<dbReference type="GO" id="GO:0006526">
    <property type="term" value="P:L-arginine biosynthetic process"/>
    <property type="evidence" value="ECO:0007669"/>
    <property type="project" value="UniProtKB-UniRule"/>
</dbReference>
<feature type="binding site" evidence="19">
    <location>
        <position position="715"/>
    </location>
    <ligand>
        <name>ATP</name>
        <dbReference type="ChEBI" id="CHEBI:30616"/>
        <label>2</label>
    </ligand>
</feature>
<keyword evidence="14" id="KW-0464">Manganese</keyword>
<evidence type="ECO:0000259" key="21">
    <source>
        <dbReference type="PROSITE" id="PS51855"/>
    </source>
</evidence>
<protein>
    <recommendedName>
        <fullName evidence="19">Carbamoyl phosphate synthase large chain</fullName>
        <ecNumber evidence="19">6.3.4.16</ecNumber>
        <ecNumber evidence="19">6.3.5.5</ecNumber>
    </recommendedName>
    <alternativeName>
        <fullName evidence="19">Carbamoyl phosphate synthetase ammonia chain</fullName>
    </alternativeName>
</protein>
<feature type="binding site" evidence="19">
    <location>
        <position position="829"/>
    </location>
    <ligand>
        <name>ATP</name>
        <dbReference type="ChEBI" id="CHEBI:30616"/>
        <label>2</label>
    </ligand>
</feature>
<dbReference type="Gene3D" id="3.40.50.1380">
    <property type="entry name" value="Methylglyoxal synthase-like domain"/>
    <property type="match status" value="1"/>
</dbReference>
<comment type="caution">
    <text evidence="19">Lacks conserved residue(s) required for the propagation of feature annotation.</text>
</comment>
<feature type="binding site" evidence="19">
    <location>
        <position position="299"/>
    </location>
    <ligand>
        <name>Mn(2+)</name>
        <dbReference type="ChEBI" id="CHEBI:29035"/>
        <label>2</label>
    </ligand>
</feature>
<keyword evidence="8" id="KW-0479">Metal-binding</keyword>
<feature type="binding site" evidence="19">
    <location>
        <position position="754"/>
    </location>
    <ligand>
        <name>ATP</name>
        <dbReference type="ChEBI" id="CHEBI:30616"/>
        <label>2</label>
    </ligand>
</feature>
<gene>
    <name evidence="19 22" type="primary">carB</name>
    <name evidence="22" type="ORF">PAD_012</name>
</gene>
<dbReference type="FunFam" id="3.40.50.20:FF:000003">
    <property type="entry name" value="Carbamoyl-phosphate synthase large chain"/>
    <property type="match status" value="1"/>
</dbReference>
<feature type="domain" description="ATP-grasp" evidence="20">
    <location>
        <begin position="679"/>
        <end position="870"/>
    </location>
</feature>
<dbReference type="GO" id="GO:0004088">
    <property type="term" value="F:carbamoyl-phosphate synthase (glutamine-hydrolyzing) activity"/>
    <property type="evidence" value="ECO:0007669"/>
    <property type="project" value="UniProtKB-UniRule"/>
</dbReference>
<feature type="binding site" evidence="19">
    <location>
        <position position="210"/>
    </location>
    <ligand>
        <name>ATP</name>
        <dbReference type="ChEBI" id="CHEBI:30616"/>
        <label>1</label>
    </ligand>
</feature>
<feature type="binding site" evidence="19">
    <location>
        <position position="169"/>
    </location>
    <ligand>
        <name>ATP</name>
        <dbReference type="ChEBI" id="CHEBI:30616"/>
        <label>1</label>
    </ligand>
</feature>
<feature type="binding site" evidence="19">
    <location>
        <position position="841"/>
    </location>
    <ligand>
        <name>Mn(2+)</name>
        <dbReference type="ChEBI" id="CHEBI:29035"/>
        <label>4</label>
    </ligand>
</feature>
<feature type="binding site" evidence="19">
    <location>
        <position position="841"/>
    </location>
    <ligand>
        <name>ATP</name>
        <dbReference type="ChEBI" id="CHEBI:30616"/>
        <label>2</label>
    </ligand>
</feature>
<keyword evidence="5 19" id="KW-0055">Arginine biosynthesis</keyword>
<feature type="binding site" evidence="19">
    <location>
        <position position="841"/>
    </location>
    <ligand>
        <name>Mn(2+)</name>
        <dbReference type="ChEBI" id="CHEBI:29035"/>
        <label>3</label>
    </ligand>
</feature>
<dbReference type="PROSITE" id="PS00867">
    <property type="entry name" value="CPSASE_2"/>
    <property type="match status" value="2"/>
</dbReference>
<feature type="binding site" evidence="19">
    <location>
        <position position="299"/>
    </location>
    <ligand>
        <name>Mg(2+)</name>
        <dbReference type="ChEBI" id="CHEBI:18420"/>
        <label>2</label>
    </ligand>
</feature>
<comment type="similarity">
    <text evidence="4 19">Belongs to the CarB family.</text>
</comment>
<dbReference type="Proteomes" id="UP000032800">
    <property type="component" value="Chromosome I"/>
</dbReference>
<evidence type="ECO:0000256" key="15">
    <source>
        <dbReference type="ARBA" id="ARBA00047359"/>
    </source>
</evidence>
<dbReference type="NCBIfam" id="NF003671">
    <property type="entry name" value="PRK05294.1"/>
    <property type="match status" value="1"/>
</dbReference>
<proteinExistence type="inferred from homology"/>
<dbReference type="Gene3D" id="1.10.1030.10">
    <property type="entry name" value="Carbamoyl-phosphate synthetase, large subunit oligomerisation domain"/>
    <property type="match status" value="1"/>
</dbReference>
<evidence type="ECO:0000313" key="22">
    <source>
        <dbReference type="EMBL" id="CEI58558.1"/>
    </source>
</evidence>
<dbReference type="PROSITE" id="PS00866">
    <property type="entry name" value="CPSASE_1"/>
    <property type="match status" value="2"/>
</dbReference>
<feature type="domain" description="MGS-like" evidence="21">
    <location>
        <begin position="941"/>
        <end position="1076"/>
    </location>
</feature>
<dbReference type="GO" id="GO:0006541">
    <property type="term" value="P:glutamine metabolic process"/>
    <property type="evidence" value="ECO:0007669"/>
    <property type="project" value="TreeGrafter"/>
</dbReference>
<evidence type="ECO:0000256" key="7">
    <source>
        <dbReference type="ARBA" id="ARBA00022605"/>
    </source>
</evidence>
<evidence type="ECO:0000256" key="6">
    <source>
        <dbReference type="ARBA" id="ARBA00022598"/>
    </source>
</evidence>
<feature type="binding site" evidence="19">
    <location>
        <position position="176"/>
    </location>
    <ligand>
        <name>ATP</name>
        <dbReference type="ChEBI" id="CHEBI:30616"/>
        <label>1</label>
    </ligand>
</feature>
<feature type="binding site" evidence="19">
    <location>
        <position position="175"/>
    </location>
    <ligand>
        <name>ATP</name>
        <dbReference type="ChEBI" id="CHEBI:30616"/>
        <label>1</label>
    </ligand>
</feature>
<feature type="binding site" evidence="19">
    <location>
        <position position="301"/>
    </location>
    <ligand>
        <name>Mn(2+)</name>
        <dbReference type="ChEBI" id="CHEBI:29035"/>
        <label>2</label>
    </ligand>
</feature>
<sequence>MPKYTYIKKVLIIGSGPIIIGQACEFDYSGVQACKALREEGIYVILVNSNPATIMTDPQIANSTYIEPINWEILSKIIEKERPDAVLPTMGGQTALNCALDLYKYGVLKTFNVKIIGVNISTIKKAENRKNFINIMNNIGLESPKSVIVRYIKDIYKIKNKLGFPCIIRPSYTMGGFGGGIAKNFEELKKICIRGFNIAPTKELLIDEYLNGWKEYEMELLRDKKGNCIIICSIENFDTMGIHTGDSITVAPAQTLTDKEYQIMRNASISVLKEIGIDSGGSNVQFGINPKTGKMVVIEMNPRVSRSSALASKATGFPIAKIAAKLAIGYTLDELKNEITKGKIPASFEPTLDYIVTKIPIFNFEKFPKANDRLTTEMKSVGEVMAIGRNFKESLQKALRSLDIGINGLNNKVLNYKKDSLNIIKNELQNPGSERIFYIADAFRAGFTIKEIFNYTKIDVWFLNQIKELIKIENIFLKKNINNINFDNLYLLKKQGFSDNRIAKLLNVNENKIRELRKKLNIHPVYKRVDTCSAEFTTSTAYLYSTYDEECEANINNTYNKIIIIGSGANRIGQGIEFDYCCVHAAIAMRENGYETIMINCNPETVSTDYDISDKLYFEPITLEDILEIIRKEKPKGVLIQFGGQTPLKIIKNINKEEIPIIGTNNLAIDIAEDREKFKNLIKKIKLIQPENEIAFNLKDALIQAQKIGYPLIVRPSYVIGGRAMEIVYNVKELEKYIKKAFKLSKTNSILLDKYINKAIEIDIDALSDGKEIIICGIMQHIEQAGIHSGDSACSFPPFYLDIKIQNEIKKQIKKIAIELKIIGLMNCQIACKNKKIYILEVNPRASRTIPFVSKCIGFSLAKIAANCMIGKSLNYYQKILKNIKPKFYGVKEAVLPFNKFIGVAPVLSPEMKSTGEVMGIGSNFSEAFYKSQLSIGMPIIKIKEKKQLIAFISVCNNDKKKISKIAKNLIKLGFNLFATIGTAKIILKNGLLVKSISKNNIIFIFKKYKINYVINTINKKNNLINKNYIIRNTAIIKKVPYTTTIAGAYSICMALKYCNKINKVRNIQDMYTGVI</sequence>
<feature type="region of interest" description="Carboxyphosphate synthetic domain" evidence="19">
    <location>
        <begin position="1"/>
        <end position="403"/>
    </location>
</feature>
<evidence type="ECO:0000256" key="4">
    <source>
        <dbReference type="ARBA" id="ARBA00009799"/>
    </source>
</evidence>
<feature type="binding site" evidence="19">
    <location>
        <position position="841"/>
    </location>
    <ligand>
        <name>Mg(2+)</name>
        <dbReference type="ChEBI" id="CHEBI:18420"/>
        <label>3</label>
    </ligand>
</feature>
<keyword evidence="6 19" id="KW-0436">Ligase</keyword>
<dbReference type="PROSITE" id="PS51855">
    <property type="entry name" value="MGS"/>
    <property type="match status" value="1"/>
</dbReference>
<feature type="binding site" evidence="19">
    <location>
        <position position="215"/>
    </location>
    <ligand>
        <name>ATP</name>
        <dbReference type="ChEBI" id="CHEBI:30616"/>
        <label>1</label>
    </ligand>
</feature>
<dbReference type="GO" id="GO:0005524">
    <property type="term" value="F:ATP binding"/>
    <property type="evidence" value="ECO:0007669"/>
    <property type="project" value="UniProtKB-UniRule"/>
</dbReference>
<comment type="domain">
    <text evidence="19">The large subunit is composed of 2 ATP-grasp domains that are involved in binding the 2 ATP molecules needed for carbamoyl phosphate synthesis. The N-terminal ATP-grasp domain (referred to as the carboxyphosphate synthetic component) catalyzes the ATP-dependent phosphorylation of hydrogencarbonate to carboxyphosphate and the subsequent nucleophilic attack by ammonia to form a carbamate intermediate. The C-terminal ATP-grasp domain (referred to as the carbamoyl phosphate synthetic component) then catalyzes the phosphorylation of carbamate with the second ATP to form the end product carbamoyl phosphate. The reactive and unstable enzyme intermediates are sequentially channeled from one active site to the next through the interior of the protein over a distance of at least 96 A.</text>
</comment>
<dbReference type="InterPro" id="IPR006275">
    <property type="entry name" value="CPSase_lsu"/>
</dbReference>
<dbReference type="FunFam" id="3.30.470.20:FF:000007">
    <property type="entry name" value="Carbamoyl-phosphate synthase large chain"/>
    <property type="match status" value="1"/>
</dbReference>
<dbReference type="SUPFAM" id="SSF48108">
    <property type="entry name" value="Carbamoyl phosphate synthetase, large subunit connection domain"/>
    <property type="match status" value="1"/>
</dbReference>
<dbReference type="GO" id="GO:0044205">
    <property type="term" value="P:'de novo' UMP biosynthetic process"/>
    <property type="evidence" value="ECO:0007669"/>
    <property type="project" value="UniProtKB-UniRule"/>
</dbReference>
<dbReference type="GO" id="GO:0005737">
    <property type="term" value="C:cytoplasm"/>
    <property type="evidence" value="ECO:0007669"/>
    <property type="project" value="TreeGrafter"/>
</dbReference>
<feature type="binding site" evidence="19">
    <location>
        <position position="843"/>
    </location>
    <ligand>
        <name>Mn(2+)</name>
        <dbReference type="ChEBI" id="CHEBI:29035"/>
        <label>4</label>
    </ligand>
</feature>
<dbReference type="Pfam" id="PF02786">
    <property type="entry name" value="CPSase_L_D2"/>
    <property type="match status" value="2"/>
</dbReference>
<comment type="pathway">
    <text evidence="2 19">Pyrimidine metabolism; UMP biosynthesis via de novo pathway; (S)-dihydroorotate from bicarbonate: step 1/3.</text>
</comment>
<dbReference type="HAMAP" id="MF_01210_B">
    <property type="entry name" value="CPSase_L_chain_B"/>
    <property type="match status" value="1"/>
</dbReference>
<feature type="domain" description="ATP-grasp" evidence="20">
    <location>
        <begin position="133"/>
        <end position="328"/>
    </location>
</feature>
<keyword evidence="9 19" id="KW-0677">Repeat</keyword>
<accession>A0A8D9JS03</accession>
<evidence type="ECO:0000256" key="18">
    <source>
        <dbReference type="ARBA" id="ARBA00062056"/>
    </source>
</evidence>
<feature type="binding site" evidence="19">
    <location>
        <position position="843"/>
    </location>
    <ligand>
        <name>Mg(2+)</name>
        <dbReference type="ChEBI" id="CHEBI:18420"/>
        <label>4</label>
    </ligand>
</feature>
<comment type="function">
    <text evidence="17 19">Large subunit of the glutamine-dependent carbamoyl phosphate synthetase (CPSase). CPSase catalyzes the formation of carbamoyl phosphate from the ammonia moiety of glutamine, carbonate, and phosphate donated by ATP, constituting the first step of 2 biosynthetic pathways, one leading to arginine and/or urea and the other to pyrimidine nucleotides. The large subunit (synthetase) binds the substrates ammonia (free or transferred from glutamine from the small subunit), hydrogencarbonate and ATP and carries out an ATP-coupled ligase reaction, activating hydrogencarbonate by forming carboxy phosphate which reacts with ammonia to form carbamoyl phosphate.</text>
</comment>
<dbReference type="Pfam" id="PF25596">
    <property type="entry name" value="CPSase_L_D1"/>
    <property type="match status" value="2"/>
</dbReference>
<feature type="binding site" evidence="19">
    <location>
        <position position="299"/>
    </location>
    <ligand>
        <name>Mn(2+)</name>
        <dbReference type="ChEBI" id="CHEBI:29035"/>
        <label>1</label>
    </ligand>
</feature>
<feature type="binding site" evidence="19">
    <location>
        <position position="841"/>
    </location>
    <ligand>
        <name>Mg(2+)</name>
        <dbReference type="ChEBI" id="CHEBI:18420"/>
        <label>4</label>
    </ligand>
</feature>
<feature type="binding site" evidence="19">
    <location>
        <position position="208"/>
    </location>
    <ligand>
        <name>ATP</name>
        <dbReference type="ChEBI" id="CHEBI:30616"/>
        <label>1</label>
    </ligand>
</feature>
<dbReference type="PANTHER" id="PTHR11405:SF53">
    <property type="entry name" value="CARBAMOYL-PHOSPHATE SYNTHASE [AMMONIA], MITOCHONDRIAL"/>
    <property type="match status" value="1"/>
</dbReference>
<feature type="binding site" evidence="19">
    <location>
        <position position="788"/>
    </location>
    <ligand>
        <name>ATP</name>
        <dbReference type="ChEBI" id="CHEBI:30616"/>
        <label>2</label>
    </ligand>
</feature>
<dbReference type="FunFam" id="1.10.1030.10:FF:000002">
    <property type="entry name" value="Carbamoyl-phosphate synthase large chain"/>
    <property type="match status" value="1"/>
</dbReference>
<dbReference type="FunFam" id="3.40.50.20:FF:000001">
    <property type="entry name" value="Carbamoyl-phosphate synthase large chain"/>
    <property type="match status" value="1"/>
</dbReference>
<dbReference type="RefSeq" id="WP_219848706.1">
    <property type="nucleotide sequence ID" value="NZ_LN649255.1"/>
</dbReference>
<dbReference type="AlphaFoldDB" id="A0A8D9JS03"/>
<evidence type="ECO:0000256" key="2">
    <source>
        <dbReference type="ARBA" id="ARBA00004812"/>
    </source>
</evidence>
<comment type="cofactor">
    <cofactor evidence="19">
        <name>Mg(2+)</name>
        <dbReference type="ChEBI" id="CHEBI:18420"/>
    </cofactor>
    <cofactor evidence="19">
        <name>Mn(2+)</name>
        <dbReference type="ChEBI" id="CHEBI:29035"/>
    </cofactor>
    <text evidence="19">Binds 4 Mg(2+) or Mn(2+) ions per subunit.</text>
</comment>
<dbReference type="SMART" id="SM00851">
    <property type="entry name" value="MGS"/>
    <property type="match status" value="1"/>
</dbReference>
<feature type="binding site" evidence="19">
    <location>
        <position position="787"/>
    </location>
    <ligand>
        <name>ATP</name>
        <dbReference type="ChEBI" id="CHEBI:30616"/>
        <label>2</label>
    </ligand>
</feature>
<feature type="binding site" evidence="19">
    <location>
        <position position="761"/>
    </location>
    <ligand>
        <name>ATP</name>
        <dbReference type="ChEBI" id="CHEBI:30616"/>
        <label>2</label>
    </ligand>
</feature>
<dbReference type="InterPro" id="IPR011607">
    <property type="entry name" value="MGS-like_dom"/>
</dbReference>
<feature type="binding site" evidence="19">
    <location>
        <position position="301"/>
    </location>
    <ligand>
        <name>Mg(2+)</name>
        <dbReference type="ChEBI" id="CHEBI:18420"/>
        <label>2</label>
    </ligand>
</feature>
<evidence type="ECO:0000256" key="8">
    <source>
        <dbReference type="ARBA" id="ARBA00022723"/>
    </source>
</evidence>
<feature type="binding site" evidence="19">
    <location>
        <position position="242"/>
    </location>
    <ligand>
        <name>ATP</name>
        <dbReference type="ChEBI" id="CHEBI:30616"/>
        <label>1</label>
    </ligand>
</feature>
<dbReference type="FunFam" id="3.30.470.20:FF:000013">
    <property type="entry name" value="Carbamoyl-phosphate synthase large chain"/>
    <property type="match status" value="1"/>
</dbReference>
<evidence type="ECO:0000256" key="12">
    <source>
        <dbReference type="ARBA" id="ARBA00022842"/>
    </source>
</evidence>
<dbReference type="GO" id="GO:0004087">
    <property type="term" value="F:carbamoyl-phosphate synthase (ammonia) activity"/>
    <property type="evidence" value="ECO:0007669"/>
    <property type="project" value="UniProtKB-EC"/>
</dbReference>
<feature type="binding site" evidence="19">
    <location>
        <position position="829"/>
    </location>
    <ligand>
        <name>Mn(2+)</name>
        <dbReference type="ChEBI" id="CHEBI:29035"/>
        <label>3</label>
    </ligand>
</feature>
<evidence type="ECO:0000256" key="10">
    <source>
        <dbReference type="ARBA" id="ARBA00022741"/>
    </source>
</evidence>
<dbReference type="SMART" id="SM01096">
    <property type="entry name" value="CPSase_L_D3"/>
    <property type="match status" value="1"/>
</dbReference>
<dbReference type="GO" id="GO:0046872">
    <property type="term" value="F:metal ion binding"/>
    <property type="evidence" value="ECO:0007669"/>
    <property type="project" value="UniProtKB-KW"/>
</dbReference>
<dbReference type="InterPro" id="IPR016185">
    <property type="entry name" value="PreATP-grasp_dom_sf"/>
</dbReference>
<evidence type="ECO:0000256" key="5">
    <source>
        <dbReference type="ARBA" id="ARBA00022571"/>
    </source>
</evidence>
<feature type="binding site" evidence="19">
    <location>
        <position position="299"/>
    </location>
    <ligand>
        <name>ATP</name>
        <dbReference type="ChEBI" id="CHEBI:30616"/>
        <label>1</label>
    </ligand>
</feature>
<evidence type="ECO:0000256" key="13">
    <source>
        <dbReference type="ARBA" id="ARBA00022975"/>
    </source>
</evidence>
<dbReference type="NCBIfam" id="TIGR01369">
    <property type="entry name" value="CPSaseII_lrg"/>
    <property type="match status" value="1"/>
</dbReference>
<comment type="catalytic activity">
    <reaction evidence="15 19">
        <text>hydrogencarbonate + NH4(+) + 2 ATP = carbamoyl phosphate + 2 ADP + phosphate + 2 H(+)</text>
        <dbReference type="Rhea" id="RHEA:18029"/>
        <dbReference type="ChEBI" id="CHEBI:15378"/>
        <dbReference type="ChEBI" id="CHEBI:17544"/>
        <dbReference type="ChEBI" id="CHEBI:28938"/>
        <dbReference type="ChEBI" id="CHEBI:30616"/>
        <dbReference type="ChEBI" id="CHEBI:43474"/>
        <dbReference type="ChEBI" id="CHEBI:58228"/>
        <dbReference type="ChEBI" id="CHEBI:456216"/>
        <dbReference type="EC" id="6.3.4.16"/>
    </reaction>
</comment>
<feature type="binding site" evidence="19">
    <location>
        <position position="285"/>
    </location>
    <ligand>
        <name>ATP</name>
        <dbReference type="ChEBI" id="CHEBI:30616"/>
        <label>1</label>
    </ligand>
</feature>
<feature type="binding site" evidence="19">
    <location>
        <position position="285"/>
    </location>
    <ligand>
        <name>Mn(2+)</name>
        <dbReference type="ChEBI" id="CHEBI:29035"/>
        <label>1</label>
    </ligand>
</feature>
<evidence type="ECO:0000313" key="23">
    <source>
        <dbReference type="Proteomes" id="UP000032800"/>
    </source>
</evidence>
<dbReference type="SUPFAM" id="SSF52440">
    <property type="entry name" value="PreATP-grasp domain"/>
    <property type="match status" value="2"/>
</dbReference>
<feature type="binding site" evidence="19">
    <location>
        <position position="299"/>
    </location>
    <ligand>
        <name>Mg(2+)</name>
        <dbReference type="ChEBI" id="CHEBI:18420"/>
        <label>1</label>
    </ligand>
</feature>
<feature type="region of interest" description="Oligomerization domain" evidence="19">
    <location>
        <begin position="404"/>
        <end position="553"/>
    </location>
</feature>
<dbReference type="Gene3D" id="3.40.50.20">
    <property type="match status" value="2"/>
</dbReference>
<dbReference type="GO" id="GO:0016787">
    <property type="term" value="F:hydrolase activity"/>
    <property type="evidence" value="ECO:0007669"/>
    <property type="project" value="UniProtKB-KW"/>
</dbReference>
<dbReference type="InterPro" id="IPR036897">
    <property type="entry name" value="CarbamoylP_synth_lsu_oligo_sf"/>
</dbReference>
<feature type="binding site" evidence="19">
    <location>
        <position position="285"/>
    </location>
    <ligand>
        <name>Mg(2+)</name>
        <dbReference type="ChEBI" id="CHEBI:18420"/>
        <label>1</label>
    </ligand>
</feature>
<dbReference type="PROSITE" id="PS51257">
    <property type="entry name" value="PROKAR_LIPOPROTEIN"/>
    <property type="match status" value="1"/>
</dbReference>
<evidence type="ECO:0000259" key="20">
    <source>
        <dbReference type="PROSITE" id="PS50975"/>
    </source>
</evidence>
<evidence type="ECO:0000256" key="17">
    <source>
        <dbReference type="ARBA" id="ARBA00057223"/>
    </source>
</evidence>
<organism evidence="22 23">
    <name type="scientific">Candidatus Portiera aleyrodidarum</name>
    <name type="common">primary endosymbiont of Bemisia tabaci</name>
    <dbReference type="NCBI Taxonomy" id="91844"/>
    <lineage>
        <taxon>Bacteria</taxon>
        <taxon>Pseudomonadati</taxon>
        <taxon>Pseudomonadota</taxon>
        <taxon>Gammaproteobacteria</taxon>
        <taxon>Candidatus Johnevansiales</taxon>
        <taxon>Candidatus Johnevansiaceae</taxon>
        <taxon>Candidatus Portiera</taxon>
    </lineage>
</organism>
<evidence type="ECO:0000256" key="9">
    <source>
        <dbReference type="ARBA" id="ARBA00022737"/>
    </source>
</evidence>
<feature type="binding site" evidence="19">
    <location>
        <position position="786"/>
    </location>
    <ligand>
        <name>ATP</name>
        <dbReference type="ChEBI" id="CHEBI:30616"/>
        <label>2</label>
    </ligand>
</feature>
<dbReference type="InterPro" id="IPR005483">
    <property type="entry name" value="CPSase_dom"/>
</dbReference>
<dbReference type="KEGG" id="plc:PAD_012"/>
<dbReference type="PANTHER" id="PTHR11405">
    <property type="entry name" value="CARBAMOYLTRANSFERASE FAMILY MEMBER"/>
    <property type="match status" value="1"/>
</dbReference>
<keyword evidence="7 19" id="KW-0028">Amino-acid biosynthesis</keyword>
<comment type="pathway">
    <text evidence="3 19">Amino-acid biosynthesis; L-arginine biosynthesis; carbamoyl phosphate from bicarbonate: step 1/1.</text>
</comment>
<feature type="binding site" evidence="19">
    <location>
        <position position="789"/>
    </location>
    <ligand>
        <name>ATP</name>
        <dbReference type="ChEBI" id="CHEBI:30616"/>
        <label>2</label>
    </ligand>
</feature>
<evidence type="ECO:0000256" key="3">
    <source>
        <dbReference type="ARBA" id="ARBA00005077"/>
    </source>
</evidence>
<feature type="binding site" evidence="19">
    <location>
        <position position="241"/>
    </location>
    <ligand>
        <name>ATP</name>
        <dbReference type="ChEBI" id="CHEBI:30616"/>
        <label>1</label>
    </ligand>
</feature>
<dbReference type="InterPro" id="IPR005480">
    <property type="entry name" value="CPSase_lsu_oligo"/>
</dbReference>
<evidence type="ECO:0000256" key="16">
    <source>
        <dbReference type="ARBA" id="ARBA00048816"/>
    </source>
</evidence>
<dbReference type="NCBIfam" id="NF009455">
    <property type="entry name" value="PRK12815.1"/>
    <property type="match status" value="1"/>
</dbReference>
<dbReference type="Gene3D" id="3.30.470.20">
    <property type="entry name" value="ATP-grasp fold, B domain"/>
    <property type="match status" value="2"/>
</dbReference>
<keyword evidence="12" id="KW-0460">Magnesium</keyword>
<dbReference type="UniPathway" id="UPA00070">
    <property type="reaction ID" value="UER00115"/>
</dbReference>
<feature type="binding site" evidence="19">
    <location>
        <position position="829"/>
    </location>
    <ligand>
        <name>Mg(2+)</name>
        <dbReference type="ChEBI" id="CHEBI:18420"/>
        <label>3</label>
    </ligand>
</feature>
<feature type="binding site" evidence="19">
    <location>
        <position position="129"/>
    </location>
    <ligand>
        <name>ATP</name>
        <dbReference type="ChEBI" id="CHEBI:30616"/>
        <label>1</label>
    </ligand>
</feature>
<name>A0A8D9JS03_9GAMM</name>
<dbReference type="Pfam" id="PF02787">
    <property type="entry name" value="CPSase_L_D3"/>
    <property type="match status" value="1"/>
</dbReference>
<dbReference type="SUPFAM" id="SSF52335">
    <property type="entry name" value="Methylglyoxal synthase-like"/>
    <property type="match status" value="1"/>
</dbReference>
<comment type="catalytic activity">
    <reaction evidence="16 19">
        <text>hydrogencarbonate + L-glutamine + 2 ATP + H2O = carbamoyl phosphate + L-glutamate + 2 ADP + phosphate + 2 H(+)</text>
        <dbReference type="Rhea" id="RHEA:18633"/>
        <dbReference type="ChEBI" id="CHEBI:15377"/>
        <dbReference type="ChEBI" id="CHEBI:15378"/>
        <dbReference type="ChEBI" id="CHEBI:17544"/>
        <dbReference type="ChEBI" id="CHEBI:29985"/>
        <dbReference type="ChEBI" id="CHEBI:30616"/>
        <dbReference type="ChEBI" id="CHEBI:43474"/>
        <dbReference type="ChEBI" id="CHEBI:58228"/>
        <dbReference type="ChEBI" id="CHEBI:58359"/>
        <dbReference type="ChEBI" id="CHEBI:456216"/>
        <dbReference type="EC" id="6.3.5.5"/>
    </reaction>
</comment>
<dbReference type="SUPFAM" id="SSF56059">
    <property type="entry name" value="Glutathione synthetase ATP-binding domain-like"/>
    <property type="match status" value="2"/>
</dbReference>
<evidence type="ECO:0000256" key="14">
    <source>
        <dbReference type="ARBA" id="ARBA00023211"/>
    </source>
</evidence>
<dbReference type="Pfam" id="PF02142">
    <property type="entry name" value="MGS"/>
    <property type="match status" value="1"/>
</dbReference>
<comment type="subunit">
    <text evidence="18 19">Composed of two chains; the small (or glutamine) chain promotes the hydrolysis of glutamine to ammonia, which is used by the large (or ammonia) chain to synthesize carbamoyl phosphate. Tetramer of heterodimers (alpha,beta)4.</text>
</comment>
<dbReference type="InterPro" id="IPR005479">
    <property type="entry name" value="CPAse_ATP-bd"/>
</dbReference>
<dbReference type="InterPro" id="IPR036914">
    <property type="entry name" value="MGS-like_dom_sf"/>
</dbReference>
<dbReference type="EC" id="6.3.5.5" evidence="19"/>
<dbReference type="EC" id="6.3.4.16" evidence="19"/>
<feature type="binding site" evidence="19">
    <location>
        <position position="243"/>
    </location>
    <ligand>
        <name>ATP</name>
        <dbReference type="ChEBI" id="CHEBI:30616"/>
        <label>1</label>
    </ligand>
</feature>
<dbReference type="UniPathway" id="UPA00068">
    <property type="reaction ID" value="UER00171"/>
</dbReference>
<comment type="cofactor">
    <cofactor evidence="1">
        <name>Mn(2+)</name>
        <dbReference type="ChEBI" id="CHEBI:29035"/>
    </cofactor>
</comment>
<evidence type="ECO:0000256" key="19">
    <source>
        <dbReference type="HAMAP-Rule" id="MF_01210"/>
    </source>
</evidence>
<feature type="region of interest" description="Allosteric domain" evidence="19">
    <location>
        <begin position="938"/>
        <end position="1076"/>
    </location>
</feature>
<keyword evidence="13 19" id="KW-0665">Pyrimidine biosynthesis</keyword>
<dbReference type="InterPro" id="IPR011761">
    <property type="entry name" value="ATP-grasp"/>
</dbReference>
<dbReference type="InterPro" id="IPR058047">
    <property type="entry name" value="CPSase_preATP-grasp"/>
</dbReference>
<keyword evidence="22" id="KW-0378">Hydrolase</keyword>
<keyword evidence="10 19" id="KW-0547">Nucleotide-binding</keyword>
<reference evidence="22 23" key="1">
    <citation type="journal article" date="2015" name="Genome Biol. Evol.">
        <title>Genome evolution in the primary endosymbiont of whiteflies sheds light on their divergence.</title>
        <authorList>
            <person name="Santos-Garcia D."/>
            <person name="Vargas-Chavez C."/>
            <person name="Moya A."/>
            <person name="Latorre A."/>
            <person name="Silva"/>
            <person name="F J."/>
        </authorList>
    </citation>
    <scope>NUCLEOTIDE SEQUENCE [LARGE SCALE GENOMIC DNA]</scope>
    <source>
        <strain evidence="23">AD-VLC</strain>
    </source>
</reference>
<dbReference type="PROSITE" id="PS50975">
    <property type="entry name" value="ATP_GRASP"/>
    <property type="match status" value="2"/>
</dbReference>
<dbReference type="PRINTS" id="PR00098">
    <property type="entry name" value="CPSASE"/>
</dbReference>
<feature type="binding site" evidence="19">
    <location>
        <position position="756"/>
    </location>
    <ligand>
        <name>ATP</name>
        <dbReference type="ChEBI" id="CHEBI:30616"/>
        <label>2</label>
    </ligand>
</feature>
<evidence type="ECO:0000256" key="11">
    <source>
        <dbReference type="ARBA" id="ARBA00022840"/>
    </source>
</evidence>
<evidence type="ECO:0000256" key="1">
    <source>
        <dbReference type="ARBA" id="ARBA00001936"/>
    </source>
</evidence>
<dbReference type="EMBL" id="LN649255">
    <property type="protein sequence ID" value="CEI58558.1"/>
    <property type="molecule type" value="Genomic_DNA"/>
</dbReference>
<keyword evidence="11 19" id="KW-0067">ATP-binding</keyword>